<evidence type="ECO:0000256" key="1">
    <source>
        <dbReference type="PROSITE-ProRule" id="PRU00175"/>
    </source>
</evidence>
<dbReference type="Proteomes" id="UP000054558">
    <property type="component" value="Unassembled WGS sequence"/>
</dbReference>
<evidence type="ECO:0000313" key="5">
    <source>
        <dbReference type="EMBL" id="GAQ78530.1"/>
    </source>
</evidence>
<dbReference type="GO" id="GO:0051607">
    <property type="term" value="P:defense response to virus"/>
    <property type="evidence" value="ECO:0007669"/>
    <property type="project" value="InterPro"/>
</dbReference>
<dbReference type="InterPro" id="IPR038588">
    <property type="entry name" value="XS_domain_sf"/>
</dbReference>
<keyword evidence="1" id="KW-0862">Zinc</keyword>
<evidence type="ECO:0000256" key="3">
    <source>
        <dbReference type="SAM" id="MobiDB-lite"/>
    </source>
</evidence>
<dbReference type="GO" id="GO:0031047">
    <property type="term" value="P:regulatory ncRNA-mediated gene silencing"/>
    <property type="evidence" value="ECO:0007669"/>
    <property type="project" value="InterPro"/>
</dbReference>
<dbReference type="GO" id="GO:0008270">
    <property type="term" value="F:zinc ion binding"/>
    <property type="evidence" value="ECO:0007669"/>
    <property type="project" value="UniProtKB-KW"/>
</dbReference>
<feature type="region of interest" description="Disordered" evidence="3">
    <location>
        <begin position="112"/>
        <end position="141"/>
    </location>
</feature>
<name>A0A1Y1HJ34_KLENI</name>
<keyword evidence="1" id="KW-0479">Metal-binding</keyword>
<dbReference type="EMBL" id="DF236963">
    <property type="protein sequence ID" value="GAQ78530.1"/>
    <property type="molecule type" value="Genomic_DNA"/>
</dbReference>
<keyword evidence="2" id="KW-0175">Coiled coil</keyword>
<dbReference type="Gene3D" id="3.30.40.10">
    <property type="entry name" value="Zinc/RING finger domain, C3HC4 (zinc finger)"/>
    <property type="match status" value="1"/>
</dbReference>
<reference evidence="5 6" key="1">
    <citation type="journal article" date="2014" name="Nat. Commun.">
        <title>Klebsormidium flaccidum genome reveals primary factors for plant terrestrial adaptation.</title>
        <authorList>
            <person name="Hori K."/>
            <person name="Maruyama F."/>
            <person name="Fujisawa T."/>
            <person name="Togashi T."/>
            <person name="Yamamoto N."/>
            <person name="Seo M."/>
            <person name="Sato S."/>
            <person name="Yamada T."/>
            <person name="Mori H."/>
            <person name="Tajima N."/>
            <person name="Moriyama T."/>
            <person name="Ikeuchi M."/>
            <person name="Watanabe M."/>
            <person name="Wada H."/>
            <person name="Kobayashi K."/>
            <person name="Saito M."/>
            <person name="Masuda T."/>
            <person name="Sasaki-Sekimoto Y."/>
            <person name="Mashiguchi K."/>
            <person name="Awai K."/>
            <person name="Shimojima M."/>
            <person name="Masuda S."/>
            <person name="Iwai M."/>
            <person name="Nobusawa T."/>
            <person name="Narise T."/>
            <person name="Kondo S."/>
            <person name="Saito H."/>
            <person name="Sato R."/>
            <person name="Murakawa M."/>
            <person name="Ihara Y."/>
            <person name="Oshima-Yamada Y."/>
            <person name="Ohtaka K."/>
            <person name="Satoh M."/>
            <person name="Sonobe K."/>
            <person name="Ishii M."/>
            <person name="Ohtani R."/>
            <person name="Kanamori-Sato M."/>
            <person name="Honoki R."/>
            <person name="Miyazaki D."/>
            <person name="Mochizuki H."/>
            <person name="Umetsu J."/>
            <person name="Higashi K."/>
            <person name="Shibata D."/>
            <person name="Kamiya Y."/>
            <person name="Sato N."/>
            <person name="Nakamura Y."/>
            <person name="Tabata S."/>
            <person name="Ida S."/>
            <person name="Kurokawa K."/>
            <person name="Ohta H."/>
        </authorList>
    </citation>
    <scope>NUCLEOTIDE SEQUENCE [LARGE SCALE GENOMIC DNA]</scope>
    <source>
        <strain evidence="5 6">NIES-2285</strain>
    </source>
</reference>
<feature type="compositionally biased region" description="Polar residues" evidence="3">
    <location>
        <begin position="192"/>
        <end position="209"/>
    </location>
</feature>
<dbReference type="CDD" id="cd16449">
    <property type="entry name" value="RING-HC"/>
    <property type="match status" value="1"/>
</dbReference>
<protein>
    <submittedName>
        <fullName evidence="5">XS domain-containing protein</fullName>
    </submittedName>
</protein>
<feature type="region of interest" description="Disordered" evidence="3">
    <location>
        <begin position="1"/>
        <end position="27"/>
    </location>
</feature>
<sequence length="861" mass="96888">MKQVGPPYQQHPDVGAGSIAQPACNEDQSSFRGAQFAYLPHFVPSNPYPNSQVGNEGTAYRPDGLHSQPSQWGKRALPPGAIGAPGLAPRYGAPQLAGNGWANDGHGWNGASISGADVSGHQPSWGFRDHQPQNAGLSEPRFGYGFVSGSVRDKIKLEPKAEPEFVSSRNGGSANCSSVRGEVPSDVKQVQGDFNTGASDRKTGSQFQSDWREKGDFQNETKSPKSETLGAQDLPNSSYNRTYAPHFRQGNKSTGGLGVNGDTKGNHDMFITSANRDKKLDPARVSNRALVVSAQNRDIAERAASDEEMDLDFSGGASGSDDEGGSKESFNIAVKSWKDKALTAGGGSKNLVESRRDLPCLVCRKFSNTVQVYQDFRALLQHAETHRKLEPFQHAAYSAALRQIESEAEGNGNELVPAKKKLKVLEPPEKVWPPVVVVENLRTGTKGGKWDGVSEREIKKAFGDQGPIRKVTEKWRGDGHTGVVLLHFEETCYGYDRAQEMGECWRAKGQGRDDWEKLRPPRKRYGESVESEHATWQRYMRRLVEEDGSRRLFCYLATVADMERFEGKEKGKRWQPISGEELEARRKREKSAVLEGNLEHAKTRLANQELKQRNAELTSAMQEKEVELQAVRMERAHLNEQHEQWVRERLARSEQVHLEEKRAAQKRADEEKAALEARLEEMHRARREDHKAMAELKSGAESRERQLRHVFETGLKAIDAEYNDKEKVLVTRTEEHLRQERERLQAEKEAATRNLLAEQREKMEEIERERARAQEMMEEAKKLYDAQKMREKDGQEEVDERNECGICLEDFGDELKRAVMACGHAKYCKACSEAYLKLQKPPYKCPVGHKLRNKMALELCL</sequence>
<evidence type="ECO:0000256" key="2">
    <source>
        <dbReference type="SAM" id="Coils"/>
    </source>
</evidence>
<dbReference type="PANTHER" id="PTHR46602">
    <property type="entry name" value="PROTEIN SUPPRESSOR OF GENE SILENCING 3"/>
    <property type="match status" value="1"/>
</dbReference>
<dbReference type="SUPFAM" id="SSF57850">
    <property type="entry name" value="RING/U-box"/>
    <property type="match status" value="1"/>
</dbReference>
<dbReference type="PANTHER" id="PTHR46602:SF1">
    <property type="entry name" value="PROTEIN SUPPRESSOR OF GENE SILENCING 3"/>
    <property type="match status" value="1"/>
</dbReference>
<keyword evidence="6" id="KW-1185">Reference proteome</keyword>
<feature type="domain" description="RING-type" evidence="4">
    <location>
        <begin position="804"/>
        <end position="849"/>
    </location>
</feature>
<dbReference type="OMA" id="AREWHCP"/>
<feature type="region of interest" description="Disordered" evidence="3">
    <location>
        <begin position="45"/>
        <end position="81"/>
    </location>
</feature>
<feature type="region of interest" description="Disordered" evidence="3">
    <location>
        <begin position="162"/>
        <end position="261"/>
    </location>
</feature>
<evidence type="ECO:0000259" key="4">
    <source>
        <dbReference type="PROSITE" id="PS50089"/>
    </source>
</evidence>
<dbReference type="AlphaFoldDB" id="A0A1Y1HJ34"/>
<feature type="compositionally biased region" description="Basic and acidic residues" evidence="3">
    <location>
        <begin position="210"/>
        <end position="225"/>
    </location>
</feature>
<dbReference type="InterPro" id="IPR013083">
    <property type="entry name" value="Znf_RING/FYVE/PHD"/>
</dbReference>
<feature type="region of interest" description="Disordered" evidence="3">
    <location>
        <begin position="301"/>
        <end position="327"/>
    </location>
</feature>
<organism evidence="5 6">
    <name type="scientific">Klebsormidium nitens</name>
    <name type="common">Green alga</name>
    <name type="synonym">Ulothrix nitens</name>
    <dbReference type="NCBI Taxonomy" id="105231"/>
    <lineage>
        <taxon>Eukaryota</taxon>
        <taxon>Viridiplantae</taxon>
        <taxon>Streptophyta</taxon>
        <taxon>Klebsormidiophyceae</taxon>
        <taxon>Klebsormidiales</taxon>
        <taxon>Klebsormidiaceae</taxon>
        <taxon>Klebsormidium</taxon>
    </lineage>
</organism>
<dbReference type="InterPro" id="IPR001841">
    <property type="entry name" value="Znf_RING"/>
</dbReference>
<dbReference type="InterPro" id="IPR005380">
    <property type="entry name" value="XS_domain"/>
</dbReference>
<proteinExistence type="predicted"/>
<dbReference type="Pfam" id="PF03468">
    <property type="entry name" value="XS"/>
    <property type="match status" value="1"/>
</dbReference>
<dbReference type="PROSITE" id="PS50089">
    <property type="entry name" value="ZF_RING_2"/>
    <property type="match status" value="1"/>
</dbReference>
<feature type="coiled-coil region" evidence="2">
    <location>
        <begin position="730"/>
        <end position="790"/>
    </location>
</feature>
<feature type="compositionally biased region" description="Polar residues" evidence="3">
    <location>
        <begin position="167"/>
        <end position="178"/>
    </location>
</feature>
<accession>A0A1Y1HJ34</accession>
<dbReference type="Gene3D" id="3.30.70.2890">
    <property type="entry name" value="XS domain"/>
    <property type="match status" value="1"/>
</dbReference>
<feature type="coiled-coil region" evidence="2">
    <location>
        <begin position="598"/>
        <end position="688"/>
    </location>
</feature>
<gene>
    <name evidence="5" type="ORF">KFL_000140510</name>
</gene>
<dbReference type="Pfam" id="PF13639">
    <property type="entry name" value="zf-RING_2"/>
    <property type="match status" value="1"/>
</dbReference>
<dbReference type="InterPro" id="IPR044287">
    <property type="entry name" value="SGS3"/>
</dbReference>
<keyword evidence="1" id="KW-0863">Zinc-finger</keyword>
<evidence type="ECO:0000313" key="6">
    <source>
        <dbReference type="Proteomes" id="UP000054558"/>
    </source>
</evidence>